<organism evidence="2">
    <name type="scientific">viral metagenome</name>
    <dbReference type="NCBI Taxonomy" id="1070528"/>
    <lineage>
        <taxon>unclassified sequences</taxon>
        <taxon>metagenomes</taxon>
        <taxon>organismal metagenomes</taxon>
    </lineage>
</organism>
<evidence type="ECO:0000256" key="1">
    <source>
        <dbReference type="SAM" id="Coils"/>
    </source>
</evidence>
<accession>A0A6C0HDU9</accession>
<sequence>MSAVQIASDMNELKSINVEIKRLSEQIKRLKERKKDLDENIIEYLKNKDSEAIRYKDMLVITKEKKHREKKKKNERENDILNVLQQAGVMDSVKVLDNIKSALRGKEKTVNCLKIKEAENGLFIA</sequence>
<name>A0A6C0HDU9_9ZZZZ</name>
<dbReference type="AlphaFoldDB" id="A0A6C0HDU9"/>
<feature type="coiled-coil region" evidence="1">
    <location>
        <begin position="6"/>
        <end position="47"/>
    </location>
</feature>
<evidence type="ECO:0000313" key="2">
    <source>
        <dbReference type="EMBL" id="QHT78679.1"/>
    </source>
</evidence>
<keyword evidence="1" id="KW-0175">Coiled coil</keyword>
<protein>
    <submittedName>
        <fullName evidence="2">Uncharacterized protein</fullName>
    </submittedName>
</protein>
<proteinExistence type="predicted"/>
<dbReference type="EMBL" id="MN739935">
    <property type="protein sequence ID" value="QHT78679.1"/>
    <property type="molecule type" value="Genomic_DNA"/>
</dbReference>
<reference evidence="2" key="1">
    <citation type="journal article" date="2020" name="Nature">
        <title>Giant virus diversity and host interactions through global metagenomics.</title>
        <authorList>
            <person name="Schulz F."/>
            <person name="Roux S."/>
            <person name="Paez-Espino D."/>
            <person name="Jungbluth S."/>
            <person name="Walsh D.A."/>
            <person name="Denef V.J."/>
            <person name="McMahon K.D."/>
            <person name="Konstantinidis K.T."/>
            <person name="Eloe-Fadrosh E.A."/>
            <person name="Kyrpides N.C."/>
            <person name="Woyke T."/>
        </authorList>
    </citation>
    <scope>NUCLEOTIDE SEQUENCE</scope>
    <source>
        <strain evidence="2">GVMAG-M-3300023179-92</strain>
    </source>
</reference>